<keyword evidence="2" id="KW-1185">Reference proteome</keyword>
<reference evidence="1 2" key="1">
    <citation type="submission" date="2024-04" db="EMBL/GenBank/DDBJ databases">
        <authorList>
            <person name="Waldvogel A.-M."/>
            <person name="Schoenle A."/>
        </authorList>
    </citation>
    <scope>NUCLEOTIDE SEQUENCE [LARGE SCALE GENOMIC DNA]</scope>
</reference>
<sequence length="193" mass="20984">MSYDHSQTPVRPTWAAPVAAVSQPSMLPHTYAMHQPPSFSHSVTAQSPIIGVTPSMHPQHPLMTAHFQSTHQPQSMVLNLPTQPPYQPPVVTPSPLHANMHPHHHHMANGHLGNGHLAHPHPGHAPPLFHPPSALPLTNGQAQLAEAQDGANGLLRTVGMGKYEFSDPGHPKGQDAHRVYLYLSLCHLFTCQC</sequence>
<name>A0AAV2KDG7_KNICA</name>
<dbReference type="AlphaFoldDB" id="A0AAV2KDG7"/>
<accession>A0AAV2KDG7</accession>
<organism evidence="1 2">
    <name type="scientific">Knipowitschia caucasica</name>
    <name type="common">Caucasian dwarf goby</name>
    <name type="synonym">Pomatoschistus caucasicus</name>
    <dbReference type="NCBI Taxonomy" id="637954"/>
    <lineage>
        <taxon>Eukaryota</taxon>
        <taxon>Metazoa</taxon>
        <taxon>Chordata</taxon>
        <taxon>Craniata</taxon>
        <taxon>Vertebrata</taxon>
        <taxon>Euteleostomi</taxon>
        <taxon>Actinopterygii</taxon>
        <taxon>Neopterygii</taxon>
        <taxon>Teleostei</taxon>
        <taxon>Neoteleostei</taxon>
        <taxon>Acanthomorphata</taxon>
        <taxon>Gobiaria</taxon>
        <taxon>Gobiiformes</taxon>
        <taxon>Gobioidei</taxon>
        <taxon>Gobiidae</taxon>
        <taxon>Gobiinae</taxon>
        <taxon>Knipowitschia</taxon>
    </lineage>
</organism>
<evidence type="ECO:0000313" key="2">
    <source>
        <dbReference type="Proteomes" id="UP001497482"/>
    </source>
</evidence>
<proteinExistence type="predicted"/>
<dbReference type="EMBL" id="OZ035839">
    <property type="protein sequence ID" value="CAL1585979.1"/>
    <property type="molecule type" value="Genomic_DNA"/>
</dbReference>
<evidence type="ECO:0000313" key="1">
    <source>
        <dbReference type="EMBL" id="CAL1585979.1"/>
    </source>
</evidence>
<gene>
    <name evidence="1" type="ORF">KC01_LOCUS16133</name>
</gene>
<dbReference type="Proteomes" id="UP001497482">
    <property type="component" value="Chromosome 17"/>
</dbReference>
<protein>
    <submittedName>
        <fullName evidence="1">Uncharacterized protein</fullName>
    </submittedName>
</protein>